<dbReference type="GO" id="GO:1990837">
    <property type="term" value="F:sequence-specific double-stranded DNA binding"/>
    <property type="evidence" value="ECO:0007669"/>
    <property type="project" value="TreeGrafter"/>
</dbReference>
<dbReference type="GO" id="GO:0008270">
    <property type="term" value="F:zinc ion binding"/>
    <property type="evidence" value="ECO:0007669"/>
    <property type="project" value="UniProtKB-KW"/>
</dbReference>
<dbReference type="GO" id="GO:0005634">
    <property type="term" value="C:nucleus"/>
    <property type="evidence" value="ECO:0007669"/>
    <property type="project" value="TreeGrafter"/>
</dbReference>
<reference evidence="6" key="1">
    <citation type="submission" date="2022-07" db="EMBL/GenBank/DDBJ databases">
        <authorList>
            <person name="Macas J."/>
            <person name="Novak P."/>
            <person name="Neumann P."/>
        </authorList>
    </citation>
    <scope>NUCLEOTIDE SEQUENCE</scope>
</reference>
<dbReference type="InterPro" id="IPR036236">
    <property type="entry name" value="Znf_C2H2_sf"/>
</dbReference>
<evidence type="ECO:0000256" key="2">
    <source>
        <dbReference type="ARBA" id="ARBA00022771"/>
    </source>
</evidence>
<evidence type="ECO:0000256" key="1">
    <source>
        <dbReference type="ARBA" id="ARBA00022723"/>
    </source>
</evidence>
<evidence type="ECO:0000313" key="6">
    <source>
        <dbReference type="EMBL" id="CAH9119489.1"/>
    </source>
</evidence>
<keyword evidence="3" id="KW-0862">Zinc</keyword>
<evidence type="ECO:0000313" key="7">
    <source>
        <dbReference type="Proteomes" id="UP001152523"/>
    </source>
</evidence>
<comment type="caution">
    <text evidence="6">The sequence shown here is derived from an EMBL/GenBank/DDBJ whole genome shotgun (WGS) entry which is preliminary data.</text>
</comment>
<proteinExistence type="predicted"/>
<dbReference type="EMBL" id="CAMAPF010000914">
    <property type="protein sequence ID" value="CAH9119489.1"/>
    <property type="molecule type" value="Genomic_DNA"/>
</dbReference>
<name>A0AAV0EAY0_9ASTE</name>
<dbReference type="SUPFAM" id="SSF57667">
    <property type="entry name" value="beta-beta-alpha zinc fingers"/>
    <property type="match status" value="1"/>
</dbReference>
<dbReference type="InterPro" id="IPR053031">
    <property type="entry name" value="Cuticle_assoc_protein"/>
</dbReference>
<dbReference type="Pfam" id="PF02892">
    <property type="entry name" value="zf-BED"/>
    <property type="match status" value="1"/>
</dbReference>
<feature type="domain" description="BED-type" evidence="5">
    <location>
        <begin position="1"/>
        <end position="53"/>
    </location>
</feature>
<protein>
    <recommendedName>
        <fullName evidence="5">BED-type domain-containing protein</fullName>
    </recommendedName>
</protein>
<dbReference type="AlphaFoldDB" id="A0AAV0EAY0"/>
<dbReference type="Proteomes" id="UP001152523">
    <property type="component" value="Unassembled WGS sequence"/>
</dbReference>
<dbReference type="PROSITE" id="PS50808">
    <property type="entry name" value="ZF_BED"/>
    <property type="match status" value="1"/>
</dbReference>
<keyword evidence="1" id="KW-0479">Metal-binding</keyword>
<organism evidence="6 7">
    <name type="scientific">Cuscuta epithymum</name>
    <dbReference type="NCBI Taxonomy" id="186058"/>
    <lineage>
        <taxon>Eukaryota</taxon>
        <taxon>Viridiplantae</taxon>
        <taxon>Streptophyta</taxon>
        <taxon>Embryophyta</taxon>
        <taxon>Tracheophyta</taxon>
        <taxon>Spermatophyta</taxon>
        <taxon>Magnoliopsida</taxon>
        <taxon>eudicotyledons</taxon>
        <taxon>Gunneridae</taxon>
        <taxon>Pentapetalae</taxon>
        <taxon>asterids</taxon>
        <taxon>lamiids</taxon>
        <taxon>Solanales</taxon>
        <taxon>Convolvulaceae</taxon>
        <taxon>Cuscuteae</taxon>
        <taxon>Cuscuta</taxon>
        <taxon>Cuscuta subgen. Cuscuta</taxon>
    </lineage>
</organism>
<dbReference type="SMART" id="SM00614">
    <property type="entry name" value="ZnF_BED"/>
    <property type="match status" value="1"/>
</dbReference>
<evidence type="ECO:0000256" key="4">
    <source>
        <dbReference type="PROSITE-ProRule" id="PRU00027"/>
    </source>
</evidence>
<evidence type="ECO:0000256" key="3">
    <source>
        <dbReference type="ARBA" id="ARBA00022833"/>
    </source>
</evidence>
<keyword evidence="7" id="KW-1185">Reference proteome</keyword>
<dbReference type="InterPro" id="IPR003656">
    <property type="entry name" value="Znf_BED"/>
</dbReference>
<evidence type="ECO:0000259" key="5">
    <source>
        <dbReference type="PROSITE" id="PS50808"/>
    </source>
</evidence>
<accession>A0AAV0EAY0</accession>
<keyword evidence="2 4" id="KW-0863">Zinc-finger</keyword>
<gene>
    <name evidence="6" type="ORF">CEPIT_LOCUS22708</name>
</gene>
<dbReference type="PANTHER" id="PTHR34396">
    <property type="entry name" value="OS03G0264950 PROTEIN-RELATED"/>
    <property type="match status" value="1"/>
</dbReference>
<dbReference type="PANTHER" id="PTHR34396:SF25">
    <property type="entry name" value="BOUNDARY ELEMENT ASSOCIATED FACTOR"/>
    <property type="match status" value="1"/>
</dbReference>
<sequence>MVKITKKVGDKDILEAATCNYCKKRLKASPDGNGTSALLRHLQKHCPKASLEAKQIGKGQQLLTLGTEGSPKPYSYNKEIQKVWLEVQTELLIESRGSVQNSCSSIST</sequence>
<dbReference type="GO" id="GO:0006357">
    <property type="term" value="P:regulation of transcription by RNA polymerase II"/>
    <property type="evidence" value="ECO:0007669"/>
    <property type="project" value="TreeGrafter"/>
</dbReference>